<dbReference type="PIRSF" id="PIRSF033541">
    <property type="entry name" value="ORF25P_Sir2"/>
    <property type="match status" value="1"/>
</dbReference>
<keyword evidence="2" id="KW-1185">Reference proteome</keyword>
<organism evidence="1 2">
    <name type="scientific">Clostridium ganghwense</name>
    <dbReference type="NCBI Taxonomy" id="312089"/>
    <lineage>
        <taxon>Bacteria</taxon>
        <taxon>Bacillati</taxon>
        <taxon>Bacillota</taxon>
        <taxon>Clostridia</taxon>
        <taxon>Eubacteriales</taxon>
        <taxon>Clostridiaceae</taxon>
        <taxon>Clostridium</taxon>
    </lineage>
</organism>
<dbReference type="Pfam" id="PF13289">
    <property type="entry name" value="SIR2_2"/>
    <property type="match status" value="1"/>
</dbReference>
<evidence type="ECO:0000313" key="1">
    <source>
        <dbReference type="EMBL" id="MCY6369508.1"/>
    </source>
</evidence>
<proteinExistence type="predicted"/>
<dbReference type="InterPro" id="IPR029035">
    <property type="entry name" value="DHS-like_NAD/FAD-binding_dom"/>
</dbReference>
<reference evidence="1" key="1">
    <citation type="submission" date="2022-12" db="EMBL/GenBank/DDBJ databases">
        <authorList>
            <person name="Wang J."/>
        </authorList>
    </citation>
    <scope>NUCLEOTIDE SEQUENCE</scope>
    <source>
        <strain evidence="1">HY-42-06</strain>
    </source>
</reference>
<dbReference type="SUPFAM" id="SSF52467">
    <property type="entry name" value="DHS-like NAD/FAD-binding domain"/>
    <property type="match status" value="1"/>
</dbReference>
<gene>
    <name evidence="1" type="ORF">OXH55_02455</name>
</gene>
<dbReference type="Proteomes" id="UP001079657">
    <property type="component" value="Unassembled WGS sequence"/>
</dbReference>
<accession>A0ABT4CM17</accession>
<protein>
    <submittedName>
        <fullName evidence="1">SIR2 family protein</fullName>
    </submittedName>
</protein>
<comment type="caution">
    <text evidence="1">The sequence shown here is derived from an EMBL/GenBank/DDBJ whole genome shotgun (WGS) entry which is preliminary data.</text>
</comment>
<dbReference type="EMBL" id="JAPQES010000001">
    <property type="protein sequence ID" value="MCY6369508.1"/>
    <property type="molecule type" value="Genomic_DNA"/>
</dbReference>
<dbReference type="RefSeq" id="WP_268047887.1">
    <property type="nucleotide sequence ID" value="NZ_JAPQES010000001.1"/>
</dbReference>
<name>A0ABT4CM17_9CLOT</name>
<evidence type="ECO:0000313" key="2">
    <source>
        <dbReference type="Proteomes" id="UP001079657"/>
    </source>
</evidence>
<dbReference type="InterPro" id="IPR014583">
    <property type="entry name" value="Uncharacterised_Sir2-like"/>
</dbReference>
<sequence>MDIPKELIEEIKEERVILFVGAGISENLGLAPWETLIDEMARELSYNKDVFKSMGNFLELAEFYKLRKKSIGPLRSWMDINWHNSNIKIEQSKIHKLIIDLNFPIIYTTNYDRWIENAFDYYNKKYVKIVRIDDLVNIKNGVTQIIKFHGDLQDEPSIVLTESSYFERLSFETPLDIKLRGDILGKSILFIGYSLSDINIRYLLFKLNKLWAQSKVEKCRPKSYIFLLNKNLIQQEILESRGIKTIIADSKDKGNGVEEFLRILSEKIITGNI</sequence>